<proteinExistence type="predicted"/>
<reference evidence="1 2" key="1">
    <citation type="submission" date="2016-11" db="EMBL/GenBank/DDBJ databases">
        <authorList>
            <person name="Jaros S."/>
            <person name="Januszkiewicz K."/>
            <person name="Wedrychowicz H."/>
        </authorList>
    </citation>
    <scope>NUCLEOTIDE SEQUENCE [LARGE SCALE GENOMIC DNA]</scope>
    <source>
        <strain evidence="1 2">DSM 26897</strain>
    </source>
</reference>
<gene>
    <name evidence="1" type="ORF">SAMN05444008_10174</name>
</gene>
<dbReference type="Proteomes" id="UP000184368">
    <property type="component" value="Unassembled WGS sequence"/>
</dbReference>
<dbReference type="EMBL" id="FQUO01000001">
    <property type="protein sequence ID" value="SHE29930.1"/>
    <property type="molecule type" value="Genomic_DNA"/>
</dbReference>
<organism evidence="1 2">
    <name type="scientific">Cnuella takakiae</name>
    <dbReference type="NCBI Taxonomy" id="1302690"/>
    <lineage>
        <taxon>Bacteria</taxon>
        <taxon>Pseudomonadati</taxon>
        <taxon>Bacteroidota</taxon>
        <taxon>Chitinophagia</taxon>
        <taxon>Chitinophagales</taxon>
        <taxon>Chitinophagaceae</taxon>
        <taxon>Cnuella</taxon>
    </lineage>
</organism>
<accession>A0A1M4SCK8</accession>
<keyword evidence="2" id="KW-1185">Reference proteome</keyword>
<protein>
    <submittedName>
        <fullName evidence="1">Uncharacterized protein</fullName>
    </submittedName>
</protein>
<dbReference type="RefSeq" id="WP_073038924.1">
    <property type="nucleotide sequence ID" value="NZ_FQUO01000001.1"/>
</dbReference>
<evidence type="ECO:0000313" key="1">
    <source>
        <dbReference type="EMBL" id="SHE29930.1"/>
    </source>
</evidence>
<evidence type="ECO:0000313" key="2">
    <source>
        <dbReference type="Proteomes" id="UP000184368"/>
    </source>
</evidence>
<name>A0A1M4SCK8_9BACT</name>
<sequence length="223" mass="25548">MEKEIKRIVEVLTGVGFPESLEWTLQVHLCFAPAKFSITHEQFRGEDHLRYQIWIVRDEETGLHAPAYYDALLVRPLDIKPLNEGVEGIFVLNQQMQLVNWAALLEKGENATVGDFADLQLIAQIVQALNALENSEEGALYADLLRLRYWGRTPFESYAKQGTTHRAAFEVSQRFHFFSDGQGITLDEAYRFLLHRLHEKRLQGLQRTIKEPVVAKSRKGGKA</sequence>
<dbReference type="AlphaFoldDB" id="A0A1M4SCK8"/>